<accession>A0AAN0XVA6</accession>
<dbReference type="EMBL" id="CP016177">
    <property type="protein sequence ID" value="ANO33137.1"/>
    <property type="molecule type" value="Genomic_DNA"/>
</dbReference>
<protein>
    <submittedName>
        <fullName evidence="1">Uncharacterized protein</fullName>
    </submittedName>
</protein>
<dbReference type="RefSeq" id="WP_065210014.1">
    <property type="nucleotide sequence ID" value="NZ_CP016177.1"/>
</dbReference>
<proteinExistence type="predicted"/>
<dbReference type="Proteomes" id="UP000092018">
    <property type="component" value="Chromosome 1"/>
</dbReference>
<reference evidence="1 2" key="1">
    <citation type="submission" date="2016-06" db="EMBL/GenBank/DDBJ databases">
        <title>Adaptive Radiation by Waves of Gene Transfer Leads to Fine-Scale Resource Partitioning in Marine Microbes.</title>
        <authorList>
            <person name="Hehemann J.-H."/>
            <person name="Arevalo P."/>
            <person name="Datta M.S."/>
            <person name="Yu X."/>
            <person name="Corzett C."/>
            <person name="Henschel A."/>
            <person name="Preheim S.P."/>
            <person name="Timberlake S."/>
            <person name="Alm E.J."/>
            <person name="Polz M.F."/>
        </authorList>
    </citation>
    <scope>NUCLEOTIDE SEQUENCE [LARGE SCALE GENOMIC DNA]</scope>
    <source>
        <strain evidence="1 2">FF50</strain>
    </source>
</reference>
<sequence length="119" mass="13296">MPVPVIEISDDEQKIFSPFTGRMLYGQDLSDDQLEQVQELLGEPSLDPSILFMYDGENGEYSYTSSKLIEVLGSDPDEDELEPLVMLGQLELEGVVVMRQCNSSTLGDFWVAFAPIETI</sequence>
<name>A0AAN0XVA6_9VIBR</name>
<evidence type="ECO:0000313" key="1">
    <source>
        <dbReference type="EMBL" id="ANO33137.1"/>
    </source>
</evidence>
<dbReference type="AlphaFoldDB" id="A0AAN0XVA6"/>
<dbReference type="KEGG" id="vbr:A6E01_07905"/>
<evidence type="ECO:0000313" key="2">
    <source>
        <dbReference type="Proteomes" id="UP000092018"/>
    </source>
</evidence>
<organism evidence="1 2">
    <name type="scientific">Vibrio breoganii</name>
    <dbReference type="NCBI Taxonomy" id="553239"/>
    <lineage>
        <taxon>Bacteria</taxon>
        <taxon>Pseudomonadati</taxon>
        <taxon>Pseudomonadota</taxon>
        <taxon>Gammaproteobacteria</taxon>
        <taxon>Vibrionales</taxon>
        <taxon>Vibrionaceae</taxon>
        <taxon>Vibrio</taxon>
    </lineage>
</organism>
<gene>
    <name evidence="1" type="ORF">A6E01_07905</name>
</gene>